<proteinExistence type="inferred from homology"/>
<evidence type="ECO:0000256" key="6">
    <source>
        <dbReference type="RuleBase" id="RU000477"/>
    </source>
</evidence>
<comment type="similarity">
    <text evidence="2 6">Belongs to the MIP/aquaporin (TC 1.A.8) family.</text>
</comment>
<dbReference type="KEGG" id="nve:5512943"/>
<feature type="non-terminal residue" evidence="9">
    <location>
        <position position="1"/>
    </location>
</feature>
<dbReference type="SUPFAM" id="SSF81338">
    <property type="entry name" value="Aquaporin-like"/>
    <property type="match status" value="1"/>
</dbReference>
<evidence type="ECO:0000313" key="9">
    <source>
        <dbReference type="EMBL" id="EDO41149.1"/>
    </source>
</evidence>
<dbReference type="InterPro" id="IPR034294">
    <property type="entry name" value="Aquaporin_transptr"/>
</dbReference>
<evidence type="ECO:0000256" key="4">
    <source>
        <dbReference type="ARBA" id="ARBA00022989"/>
    </source>
</evidence>
<evidence type="ECO:0008006" key="11">
    <source>
        <dbReference type="Google" id="ProtNLM"/>
    </source>
</evidence>
<feature type="transmembrane region" description="Helical" evidence="7">
    <location>
        <begin position="42"/>
        <end position="63"/>
    </location>
</feature>
<dbReference type="EMBL" id="DS469581">
    <property type="protein sequence ID" value="EDO41149.1"/>
    <property type="molecule type" value="Genomic_DNA"/>
</dbReference>
<dbReference type="InParanoid" id="A7S565"/>
<dbReference type="GO" id="GO:0006833">
    <property type="term" value="P:water transport"/>
    <property type="evidence" value="ECO:0000318"/>
    <property type="project" value="GO_Central"/>
</dbReference>
<dbReference type="OMA" id="GHITFIT"/>
<comment type="subcellular location">
    <subcellularLocation>
        <location evidence="1">Membrane</location>
        <topology evidence="1">Multi-pass membrane protein</topology>
    </subcellularLocation>
</comment>
<dbReference type="NCBIfam" id="TIGR00861">
    <property type="entry name" value="MIP"/>
    <property type="match status" value="1"/>
</dbReference>
<dbReference type="Gene3D" id="1.20.1080.10">
    <property type="entry name" value="Glycerol uptake facilitator protein"/>
    <property type="match status" value="1"/>
</dbReference>
<evidence type="ECO:0000256" key="2">
    <source>
        <dbReference type="ARBA" id="ARBA00006175"/>
    </source>
</evidence>
<feature type="signal peptide" evidence="8">
    <location>
        <begin position="1"/>
        <end position="18"/>
    </location>
</feature>
<keyword evidence="5 7" id="KW-0472">Membrane</keyword>
<feature type="transmembrane region" description="Helical" evidence="7">
    <location>
        <begin position="113"/>
        <end position="135"/>
    </location>
</feature>
<name>A7S565_NEMVE</name>
<evidence type="ECO:0000313" key="10">
    <source>
        <dbReference type="Proteomes" id="UP000001593"/>
    </source>
</evidence>
<protein>
    <recommendedName>
        <fullName evidence="11">Aquaporin</fullName>
    </recommendedName>
</protein>
<dbReference type="GO" id="GO:0015250">
    <property type="term" value="F:water channel activity"/>
    <property type="evidence" value="ECO:0000318"/>
    <property type="project" value="GO_Central"/>
</dbReference>
<dbReference type="Pfam" id="PF00230">
    <property type="entry name" value="MIP"/>
    <property type="match status" value="1"/>
</dbReference>
<keyword evidence="6" id="KW-0813">Transport</keyword>
<dbReference type="PANTHER" id="PTHR19139">
    <property type="entry name" value="AQUAPORIN TRANSPORTER"/>
    <property type="match status" value="1"/>
</dbReference>
<keyword evidence="3 6" id="KW-0812">Transmembrane</keyword>
<accession>A7S565</accession>
<feature type="transmembrane region" description="Helical" evidence="7">
    <location>
        <begin position="188"/>
        <end position="206"/>
    </location>
</feature>
<reference evidence="9 10" key="1">
    <citation type="journal article" date="2007" name="Science">
        <title>Sea anemone genome reveals ancestral eumetazoan gene repertoire and genomic organization.</title>
        <authorList>
            <person name="Putnam N.H."/>
            <person name="Srivastava M."/>
            <person name="Hellsten U."/>
            <person name="Dirks B."/>
            <person name="Chapman J."/>
            <person name="Salamov A."/>
            <person name="Terry A."/>
            <person name="Shapiro H."/>
            <person name="Lindquist E."/>
            <person name="Kapitonov V.V."/>
            <person name="Jurka J."/>
            <person name="Genikhovich G."/>
            <person name="Grigoriev I.V."/>
            <person name="Lucas S.M."/>
            <person name="Steele R.E."/>
            <person name="Finnerty J.R."/>
            <person name="Technau U."/>
            <person name="Martindale M.Q."/>
            <person name="Rokhsar D.S."/>
        </authorList>
    </citation>
    <scope>NUCLEOTIDE SEQUENCE [LARGE SCALE GENOMIC DNA]</scope>
    <source>
        <strain evidence="10">CH2 X CH6</strain>
    </source>
</reference>
<dbReference type="PANTHER" id="PTHR19139:SF199">
    <property type="entry name" value="MIP17260P"/>
    <property type="match status" value="1"/>
</dbReference>
<gene>
    <name evidence="9" type="ORF">NEMVEDRAFT_v1g24968</name>
</gene>
<dbReference type="AlphaFoldDB" id="A7S565"/>
<dbReference type="InterPro" id="IPR000425">
    <property type="entry name" value="MIP"/>
</dbReference>
<keyword evidence="4 7" id="KW-1133">Transmembrane helix</keyword>
<sequence length="208" mass="22047">ELLASHVFVFLVCASCVSWPHFQAPSVQHIALTAGLTTSTLVMVMSHVTGGQINPAVAVAMVVTRRVKPVHGLVFVFSQVLGGLLGAALLFGLTPSSIRGSLGMTVPAPTIQVGQAVAMETILTFLLVFGILAATDERKALKGYEKAAAVGFCVFICHMAGIPFTGCSMNPARSLGPAVVMDHWRHHWVYWVGPFAGSILASLFYGRV</sequence>
<keyword evidence="8" id="KW-0732">Signal</keyword>
<feature type="chain" id="PRO_5002711745" description="Aquaporin" evidence="8">
    <location>
        <begin position="19"/>
        <end position="208"/>
    </location>
</feature>
<dbReference type="InterPro" id="IPR023271">
    <property type="entry name" value="Aquaporin-like"/>
</dbReference>
<dbReference type="PRINTS" id="PR00783">
    <property type="entry name" value="MINTRINSICP"/>
</dbReference>
<dbReference type="PhylomeDB" id="A7S565"/>
<feature type="transmembrane region" description="Helical" evidence="7">
    <location>
        <begin position="70"/>
        <end position="93"/>
    </location>
</feature>
<feature type="transmembrane region" description="Helical" evidence="7">
    <location>
        <begin position="147"/>
        <end position="166"/>
    </location>
</feature>
<feature type="non-terminal residue" evidence="9">
    <location>
        <position position="208"/>
    </location>
</feature>
<evidence type="ECO:0000256" key="7">
    <source>
        <dbReference type="SAM" id="Phobius"/>
    </source>
</evidence>
<dbReference type="OrthoDB" id="3222at2759"/>
<dbReference type="eggNOG" id="KOG0223">
    <property type="taxonomic scope" value="Eukaryota"/>
</dbReference>
<evidence type="ECO:0000256" key="8">
    <source>
        <dbReference type="SAM" id="SignalP"/>
    </source>
</evidence>
<dbReference type="GO" id="GO:0005886">
    <property type="term" value="C:plasma membrane"/>
    <property type="evidence" value="ECO:0000318"/>
    <property type="project" value="GO_Central"/>
</dbReference>
<dbReference type="HOGENOM" id="CLU_020019_3_3_1"/>
<dbReference type="STRING" id="45351.A7S565"/>
<organism evidence="9 10">
    <name type="scientific">Nematostella vectensis</name>
    <name type="common">Starlet sea anemone</name>
    <dbReference type="NCBI Taxonomy" id="45351"/>
    <lineage>
        <taxon>Eukaryota</taxon>
        <taxon>Metazoa</taxon>
        <taxon>Cnidaria</taxon>
        <taxon>Anthozoa</taxon>
        <taxon>Hexacorallia</taxon>
        <taxon>Actiniaria</taxon>
        <taxon>Edwardsiidae</taxon>
        <taxon>Nematostella</taxon>
    </lineage>
</organism>
<evidence type="ECO:0000256" key="3">
    <source>
        <dbReference type="ARBA" id="ARBA00022692"/>
    </source>
</evidence>
<evidence type="ECO:0000256" key="1">
    <source>
        <dbReference type="ARBA" id="ARBA00004141"/>
    </source>
</evidence>
<dbReference type="Proteomes" id="UP000001593">
    <property type="component" value="Unassembled WGS sequence"/>
</dbReference>
<evidence type="ECO:0000256" key="5">
    <source>
        <dbReference type="ARBA" id="ARBA00023136"/>
    </source>
</evidence>
<keyword evidence="10" id="KW-1185">Reference proteome</keyword>